<name>A0ABT3I7U9_9GAMM</name>
<evidence type="ECO:0000313" key="2">
    <source>
        <dbReference type="Proteomes" id="UP001163714"/>
    </source>
</evidence>
<gene>
    <name evidence="1" type="ORF">OHT75_06570</name>
</gene>
<sequence length="255" mass="27780">MKKLFFIKRAHLNMTKSNSLFLISFTYICVITMSACSSTSKLDVIKSGDSVAFVTTSDTDKNLPLNISNKGITEDATTGGLAGAGVGAATGLLCGPLFFMCSPFLALTGAVGGGGLGAVVGGVTGLSTEDEANLTSKTTIFINHNEPQKTLLNEVKKQASKSFTVVDAPNNNQVSIQIQTLEFHSFSDGRIALYVEVGVIVNYLEKDRQQNKTKTYQYQGPPEFVDTWLEQDDIFYQQRFNDAYRTITDQIIRTL</sequence>
<proteinExistence type="predicted"/>
<evidence type="ECO:0008006" key="3">
    <source>
        <dbReference type="Google" id="ProtNLM"/>
    </source>
</evidence>
<organism evidence="1 2">
    <name type="scientific">Shewanella subflava</name>
    <dbReference type="NCBI Taxonomy" id="2986476"/>
    <lineage>
        <taxon>Bacteria</taxon>
        <taxon>Pseudomonadati</taxon>
        <taxon>Pseudomonadota</taxon>
        <taxon>Gammaproteobacteria</taxon>
        <taxon>Alteromonadales</taxon>
        <taxon>Shewanellaceae</taxon>
        <taxon>Shewanella</taxon>
    </lineage>
</organism>
<dbReference type="EMBL" id="JAPDMX010000012">
    <property type="protein sequence ID" value="MCW3172136.1"/>
    <property type="molecule type" value="Genomic_DNA"/>
</dbReference>
<protein>
    <recommendedName>
        <fullName evidence="3">Glycine zipper domain-containing protein</fullName>
    </recommendedName>
</protein>
<dbReference type="Proteomes" id="UP001163714">
    <property type="component" value="Unassembled WGS sequence"/>
</dbReference>
<comment type="caution">
    <text evidence="1">The sequence shown here is derived from an EMBL/GenBank/DDBJ whole genome shotgun (WGS) entry which is preliminary data.</text>
</comment>
<evidence type="ECO:0000313" key="1">
    <source>
        <dbReference type="EMBL" id="MCW3172136.1"/>
    </source>
</evidence>
<reference evidence="1" key="1">
    <citation type="submission" date="2022-10" db="EMBL/GenBank/DDBJ databases">
        <title>Shewanella flava sp. nov, isolated from the estuary of the Fenhe River into the Yellow River.</title>
        <authorList>
            <person name="Li Y."/>
        </authorList>
    </citation>
    <scope>NUCLEOTIDE SEQUENCE</scope>
    <source>
        <strain evidence="1">FYR11-62</strain>
    </source>
</reference>
<dbReference type="RefSeq" id="WP_264725694.1">
    <property type="nucleotide sequence ID" value="NZ_JAPDMX010000012.1"/>
</dbReference>
<accession>A0ABT3I7U9</accession>
<keyword evidence="2" id="KW-1185">Reference proteome</keyword>